<name>R0KEH7_EXST2</name>
<reference evidence="3 4" key="2">
    <citation type="journal article" date="2013" name="PLoS Genet.">
        <title>Comparative genome structure, secondary metabolite, and effector coding capacity across Cochliobolus pathogens.</title>
        <authorList>
            <person name="Condon B.J."/>
            <person name="Leng Y."/>
            <person name="Wu D."/>
            <person name="Bushley K.E."/>
            <person name="Ohm R.A."/>
            <person name="Otillar R."/>
            <person name="Martin J."/>
            <person name="Schackwitz W."/>
            <person name="Grimwood J."/>
            <person name="MohdZainudin N."/>
            <person name="Xue C."/>
            <person name="Wang R."/>
            <person name="Manning V.A."/>
            <person name="Dhillon B."/>
            <person name="Tu Z.J."/>
            <person name="Steffenson B.J."/>
            <person name="Salamov A."/>
            <person name="Sun H."/>
            <person name="Lowry S."/>
            <person name="LaButti K."/>
            <person name="Han J."/>
            <person name="Copeland A."/>
            <person name="Lindquist E."/>
            <person name="Barry K."/>
            <person name="Schmutz J."/>
            <person name="Baker S.E."/>
            <person name="Ciuffetti L.M."/>
            <person name="Grigoriev I.V."/>
            <person name="Zhong S."/>
            <person name="Turgeon B.G."/>
        </authorList>
    </citation>
    <scope>NUCLEOTIDE SEQUENCE [LARGE SCALE GENOMIC DNA]</scope>
    <source>
        <strain evidence="4">28A</strain>
    </source>
</reference>
<proteinExistence type="predicted"/>
<protein>
    <recommendedName>
        <fullName evidence="2">SET domain-containing protein</fullName>
    </recommendedName>
</protein>
<feature type="domain" description="SET" evidence="2">
    <location>
        <begin position="378"/>
        <end position="556"/>
    </location>
</feature>
<dbReference type="HOGENOM" id="CLU_009043_1_0_1"/>
<dbReference type="InterPro" id="IPR019734">
    <property type="entry name" value="TPR_rpt"/>
</dbReference>
<feature type="repeat" description="TPR" evidence="1">
    <location>
        <begin position="300"/>
        <end position="333"/>
    </location>
</feature>
<dbReference type="Gene3D" id="2.170.270.10">
    <property type="entry name" value="SET domain"/>
    <property type="match status" value="1"/>
</dbReference>
<dbReference type="OrthoDB" id="438641at2759"/>
<dbReference type="AlphaFoldDB" id="R0KEH7"/>
<organism evidence="3 4">
    <name type="scientific">Exserohilum turcicum (strain 28A)</name>
    <name type="common">Northern leaf blight fungus</name>
    <name type="synonym">Setosphaeria turcica</name>
    <dbReference type="NCBI Taxonomy" id="671987"/>
    <lineage>
        <taxon>Eukaryota</taxon>
        <taxon>Fungi</taxon>
        <taxon>Dikarya</taxon>
        <taxon>Ascomycota</taxon>
        <taxon>Pezizomycotina</taxon>
        <taxon>Dothideomycetes</taxon>
        <taxon>Pleosporomycetidae</taxon>
        <taxon>Pleosporales</taxon>
        <taxon>Pleosporineae</taxon>
        <taxon>Pleosporaceae</taxon>
        <taxon>Exserohilum</taxon>
    </lineage>
</organism>
<dbReference type="PANTHER" id="PTHR47643">
    <property type="entry name" value="TPR DOMAIN PROTEIN (AFU_ORTHOLOGUE AFUA_5G12710)"/>
    <property type="match status" value="1"/>
</dbReference>
<evidence type="ECO:0000313" key="4">
    <source>
        <dbReference type="Proteomes" id="UP000016935"/>
    </source>
</evidence>
<dbReference type="InterPro" id="IPR001214">
    <property type="entry name" value="SET_dom"/>
</dbReference>
<accession>R0KEH7</accession>
<dbReference type="Pfam" id="PF00856">
    <property type="entry name" value="SET"/>
    <property type="match status" value="1"/>
</dbReference>
<sequence>MADTSQEENTIYLTEQEAERIKTTVEERLKRCTEQNGNARTPRDKTAAHQAATGAALMADMGGAQDPDLLQTQGKTANTIPAIGVGQPYPPCTTPLSQLEPMKMGDLKMETHHRGRKLVIKRESPVVTLVARSWTMVQDEDSTDAERLEMLLHKTRHGEEILESSKLFIIKEPYFTLTDQGEPTLRIDHPSDLVVCHDDIQNPKHFDDAEKAEKAATRFKTQGNTALKQQDLPLAHEKYTAGLGIAQQDIVVASNPDLARDIFRNRAYVNLLLGRLDEVKADAKASLTGRDDQKSKDLDSKAYYRAGCAAYNQGQWHEAQALFQSQQALTPDDKDAKTQLKKLEARLREQESAAYDFSKLRATLSKARPRLDAATYTKNTTVKDSPGKGRGLYTTRDMAAGELLLCEKAFTVAWAHEPDASLTAMTYDTRDSQIRLSPVGLCKAVVEKCVNEPSKTEALMQLFGDYTGDGNNVFVDGEHGAALVDVFRVHDIVARNAFSAGTPFGAKSASTGLWTHAAYINHSCVPNADKEFIGDMLVVRATQAIPAGQEILFAYHAALDYDARQAFLHKTWGFKCACKLCEAEEQDGKEVRDKRMELVGEADAFLEKTPWAGAKRLALRKAQNLVRGIEGTYEGERWEALPKNHAEALKAWLARASPR</sequence>
<evidence type="ECO:0000313" key="3">
    <source>
        <dbReference type="EMBL" id="EOA86547.1"/>
    </source>
</evidence>
<dbReference type="GeneID" id="19403480"/>
<dbReference type="InterPro" id="IPR011990">
    <property type="entry name" value="TPR-like_helical_dom_sf"/>
</dbReference>
<dbReference type="eggNOG" id="KOG2084">
    <property type="taxonomic scope" value="Eukaryota"/>
</dbReference>
<dbReference type="Gene3D" id="1.25.40.10">
    <property type="entry name" value="Tetratricopeptide repeat domain"/>
    <property type="match status" value="1"/>
</dbReference>
<dbReference type="PANTHER" id="PTHR47643:SF2">
    <property type="entry name" value="TPR DOMAIN PROTEIN (AFU_ORTHOLOGUE AFUA_5G12710)"/>
    <property type="match status" value="1"/>
</dbReference>
<evidence type="ECO:0000256" key="1">
    <source>
        <dbReference type="PROSITE-ProRule" id="PRU00339"/>
    </source>
</evidence>
<gene>
    <name evidence="3" type="ORF">SETTUDRAFT_30881</name>
</gene>
<keyword evidence="4" id="KW-1185">Reference proteome</keyword>
<keyword evidence="1" id="KW-0802">TPR repeat</keyword>
<dbReference type="Proteomes" id="UP000016935">
    <property type="component" value="Unassembled WGS sequence"/>
</dbReference>
<dbReference type="PROSITE" id="PS50280">
    <property type="entry name" value="SET"/>
    <property type="match status" value="1"/>
</dbReference>
<evidence type="ECO:0000259" key="2">
    <source>
        <dbReference type="PROSITE" id="PS50280"/>
    </source>
</evidence>
<dbReference type="InterPro" id="IPR053209">
    <property type="entry name" value="Gramillin-biosynth_MTr"/>
</dbReference>
<reference evidence="3 4" key="1">
    <citation type="journal article" date="2012" name="PLoS Pathog.">
        <title>Diverse lifestyles and strategies of plant pathogenesis encoded in the genomes of eighteen Dothideomycetes fungi.</title>
        <authorList>
            <person name="Ohm R.A."/>
            <person name="Feau N."/>
            <person name="Henrissat B."/>
            <person name="Schoch C.L."/>
            <person name="Horwitz B.A."/>
            <person name="Barry K.W."/>
            <person name="Condon B.J."/>
            <person name="Copeland A.C."/>
            <person name="Dhillon B."/>
            <person name="Glaser F."/>
            <person name="Hesse C.N."/>
            <person name="Kosti I."/>
            <person name="LaButti K."/>
            <person name="Lindquist E.A."/>
            <person name="Lucas S."/>
            <person name="Salamov A.A."/>
            <person name="Bradshaw R.E."/>
            <person name="Ciuffetti L."/>
            <person name="Hamelin R.C."/>
            <person name="Kema G.H.J."/>
            <person name="Lawrence C."/>
            <person name="Scott J.A."/>
            <person name="Spatafora J.W."/>
            <person name="Turgeon B.G."/>
            <person name="de Wit P.J.G.M."/>
            <person name="Zhong S."/>
            <person name="Goodwin S.B."/>
            <person name="Grigoriev I.V."/>
        </authorList>
    </citation>
    <scope>NUCLEOTIDE SEQUENCE [LARGE SCALE GENOMIC DNA]</scope>
    <source>
        <strain evidence="4">28A</strain>
    </source>
</reference>
<dbReference type="PROSITE" id="PS50005">
    <property type="entry name" value="TPR"/>
    <property type="match status" value="1"/>
</dbReference>
<dbReference type="SMART" id="SM00317">
    <property type="entry name" value="SET"/>
    <property type="match status" value="1"/>
</dbReference>
<dbReference type="SUPFAM" id="SSF48452">
    <property type="entry name" value="TPR-like"/>
    <property type="match status" value="1"/>
</dbReference>
<dbReference type="InterPro" id="IPR046341">
    <property type="entry name" value="SET_dom_sf"/>
</dbReference>
<dbReference type="EMBL" id="KB908592">
    <property type="protein sequence ID" value="EOA86547.1"/>
    <property type="molecule type" value="Genomic_DNA"/>
</dbReference>
<dbReference type="SUPFAM" id="SSF82199">
    <property type="entry name" value="SET domain"/>
    <property type="match status" value="1"/>
</dbReference>
<dbReference type="STRING" id="671987.R0KEH7"/>
<dbReference type="RefSeq" id="XP_008024997.1">
    <property type="nucleotide sequence ID" value="XM_008026806.1"/>
</dbReference>